<name>A0A8H9J073_9PSEU</name>
<dbReference type="Proteomes" id="UP000658656">
    <property type="component" value="Unassembled WGS sequence"/>
</dbReference>
<feature type="compositionally biased region" description="Polar residues" evidence="1">
    <location>
        <begin position="36"/>
        <end position="64"/>
    </location>
</feature>
<evidence type="ECO:0000313" key="3">
    <source>
        <dbReference type="Proteomes" id="UP000658656"/>
    </source>
</evidence>
<proteinExistence type="predicted"/>
<organism evidence="2 3">
    <name type="scientific">Amycolatopsis bartoniae</name>
    <dbReference type="NCBI Taxonomy" id="941986"/>
    <lineage>
        <taxon>Bacteria</taxon>
        <taxon>Bacillati</taxon>
        <taxon>Actinomycetota</taxon>
        <taxon>Actinomycetes</taxon>
        <taxon>Pseudonocardiales</taxon>
        <taxon>Pseudonocardiaceae</taxon>
        <taxon>Amycolatopsis</taxon>
    </lineage>
</organism>
<reference evidence="2" key="1">
    <citation type="journal article" date="2014" name="Int. J. Syst. Evol. Microbiol.">
        <title>Complete genome sequence of Corynebacterium casei LMG S-19264T (=DSM 44701T), isolated from a smear-ripened cheese.</title>
        <authorList>
            <consortium name="US DOE Joint Genome Institute (JGI-PGF)"/>
            <person name="Walter F."/>
            <person name="Albersmeier A."/>
            <person name="Kalinowski J."/>
            <person name="Ruckert C."/>
        </authorList>
    </citation>
    <scope>NUCLEOTIDE SEQUENCE</scope>
    <source>
        <strain evidence="2">CGMCC 4.7679</strain>
    </source>
</reference>
<gene>
    <name evidence="2" type="ORF">GCM10017566_29360</name>
</gene>
<evidence type="ECO:0000256" key="1">
    <source>
        <dbReference type="SAM" id="MobiDB-lite"/>
    </source>
</evidence>
<evidence type="ECO:0000313" key="2">
    <source>
        <dbReference type="EMBL" id="GHF54007.1"/>
    </source>
</evidence>
<protein>
    <submittedName>
        <fullName evidence="2">Uncharacterized protein</fullName>
    </submittedName>
</protein>
<dbReference type="EMBL" id="BNAV01000003">
    <property type="protein sequence ID" value="GHF54007.1"/>
    <property type="molecule type" value="Genomic_DNA"/>
</dbReference>
<reference evidence="2" key="2">
    <citation type="submission" date="2020-09" db="EMBL/GenBank/DDBJ databases">
        <authorList>
            <person name="Sun Q."/>
            <person name="Zhou Y."/>
        </authorList>
    </citation>
    <scope>NUCLEOTIDE SEQUENCE</scope>
    <source>
        <strain evidence="2">CGMCC 4.7679</strain>
    </source>
</reference>
<feature type="region of interest" description="Disordered" evidence="1">
    <location>
        <begin position="1"/>
        <end position="76"/>
    </location>
</feature>
<sequence length="107" mass="11135">MKPTRSRSHRQPWANAAQGRANRDCLRASRPPGRSTRATSASTHPTSGTVHRTSVDTTVSTLPSANGRASADAGTVRSTGRVAARCSSRRYIAGTGSVRTTCPATAG</sequence>
<feature type="compositionally biased region" description="Basic residues" evidence="1">
    <location>
        <begin position="1"/>
        <end position="10"/>
    </location>
</feature>
<keyword evidence="3" id="KW-1185">Reference proteome</keyword>
<comment type="caution">
    <text evidence="2">The sequence shown here is derived from an EMBL/GenBank/DDBJ whole genome shotgun (WGS) entry which is preliminary data.</text>
</comment>
<accession>A0A8H9J073</accession>
<dbReference type="AlphaFoldDB" id="A0A8H9J073"/>